<feature type="region of interest" description="Disordered" evidence="1">
    <location>
        <begin position="158"/>
        <end position="195"/>
    </location>
</feature>
<evidence type="ECO:0000313" key="2">
    <source>
        <dbReference type="EMBL" id="KAK4021401.1"/>
    </source>
</evidence>
<evidence type="ECO:0000313" key="3">
    <source>
        <dbReference type="Proteomes" id="UP001234178"/>
    </source>
</evidence>
<name>A0ABR0A8E2_9CRUS</name>
<evidence type="ECO:0000256" key="1">
    <source>
        <dbReference type="SAM" id="MobiDB-lite"/>
    </source>
</evidence>
<protein>
    <submittedName>
        <fullName evidence="2">Uncharacterized protein</fullName>
    </submittedName>
</protein>
<accession>A0ABR0A8E2</accession>
<sequence>MEGYRRIRIPTILSDSEMFDQDIEGAGGADARDPVLAGPAMVPVAAGADVRASVDSSEEGAFVGPDGPTTSTGAIDSTNRLAVVRNQMESSGLSDQVVKLLLGGVRNPTSAAYQSAWNAPLVRSDATSVSPISFPSALKCMLLPGRFWYGTSKNGIFAPKDTASNTDPSDVSDGQKEENRRTLPPTVGGDIATGDKRVETNLDPRLNEDPGLEPRLLKLPWRVKPDPVLPFFVPRELPLGLL</sequence>
<comment type="caution">
    <text evidence="2">The sequence shown here is derived from an EMBL/GenBank/DDBJ whole genome shotgun (WGS) entry which is preliminary data.</text>
</comment>
<gene>
    <name evidence="2" type="ORF">OUZ56_003318</name>
</gene>
<dbReference type="Proteomes" id="UP001234178">
    <property type="component" value="Unassembled WGS sequence"/>
</dbReference>
<dbReference type="EMBL" id="JAOYFB010000036">
    <property type="protein sequence ID" value="KAK4021401.1"/>
    <property type="molecule type" value="Genomic_DNA"/>
</dbReference>
<keyword evidence="3" id="KW-1185">Reference proteome</keyword>
<reference evidence="2 3" key="1">
    <citation type="journal article" date="2023" name="Nucleic Acids Res.">
        <title>The hologenome of Daphnia magna reveals possible DNA methylation and microbiome-mediated evolution of the host genome.</title>
        <authorList>
            <person name="Chaturvedi A."/>
            <person name="Li X."/>
            <person name="Dhandapani V."/>
            <person name="Marshall H."/>
            <person name="Kissane S."/>
            <person name="Cuenca-Cambronero M."/>
            <person name="Asole G."/>
            <person name="Calvet F."/>
            <person name="Ruiz-Romero M."/>
            <person name="Marangio P."/>
            <person name="Guigo R."/>
            <person name="Rago D."/>
            <person name="Mirbahai L."/>
            <person name="Eastwood N."/>
            <person name="Colbourne J.K."/>
            <person name="Zhou J."/>
            <person name="Mallon E."/>
            <person name="Orsini L."/>
        </authorList>
    </citation>
    <scope>NUCLEOTIDE SEQUENCE [LARGE SCALE GENOMIC DNA]</scope>
    <source>
        <strain evidence="2">LRV0_1</strain>
    </source>
</reference>
<proteinExistence type="predicted"/>
<organism evidence="2 3">
    <name type="scientific">Daphnia magna</name>
    <dbReference type="NCBI Taxonomy" id="35525"/>
    <lineage>
        <taxon>Eukaryota</taxon>
        <taxon>Metazoa</taxon>
        <taxon>Ecdysozoa</taxon>
        <taxon>Arthropoda</taxon>
        <taxon>Crustacea</taxon>
        <taxon>Branchiopoda</taxon>
        <taxon>Diplostraca</taxon>
        <taxon>Cladocera</taxon>
        <taxon>Anomopoda</taxon>
        <taxon>Daphniidae</taxon>
        <taxon>Daphnia</taxon>
    </lineage>
</organism>